<keyword evidence="5 6" id="KW-0472">Membrane</keyword>
<evidence type="ECO:0000256" key="2">
    <source>
        <dbReference type="ARBA" id="ARBA00022475"/>
    </source>
</evidence>
<keyword evidence="2" id="KW-1003">Cell membrane</keyword>
<evidence type="ECO:0000313" key="7">
    <source>
        <dbReference type="EMBL" id="MEY8662684.1"/>
    </source>
</evidence>
<comment type="subcellular location">
    <subcellularLocation>
        <location evidence="1">Cell membrane</location>
        <topology evidence="1">Multi-pass membrane protein</topology>
    </subcellularLocation>
</comment>
<keyword evidence="4 6" id="KW-1133">Transmembrane helix</keyword>
<feature type="transmembrane region" description="Helical" evidence="6">
    <location>
        <begin position="21"/>
        <end position="40"/>
    </location>
</feature>
<dbReference type="EMBL" id="JBCLUF010000025">
    <property type="protein sequence ID" value="MEY8662684.1"/>
    <property type="molecule type" value="Genomic_DNA"/>
</dbReference>
<protein>
    <submittedName>
        <fullName evidence="7">Transporter</fullName>
    </submittedName>
</protein>
<feature type="transmembrane region" description="Helical" evidence="6">
    <location>
        <begin position="376"/>
        <end position="392"/>
    </location>
</feature>
<feature type="transmembrane region" description="Helical" evidence="6">
    <location>
        <begin position="93"/>
        <end position="115"/>
    </location>
</feature>
<accession>A0ABV4DU79</accession>
<feature type="transmembrane region" description="Helical" evidence="6">
    <location>
        <begin position="398"/>
        <end position="416"/>
    </location>
</feature>
<feature type="transmembrane region" description="Helical" evidence="6">
    <location>
        <begin position="463"/>
        <end position="485"/>
    </location>
</feature>
<comment type="caution">
    <text evidence="7">The sequence shown here is derived from an EMBL/GenBank/DDBJ whole genome shotgun (WGS) entry which is preliminary data.</text>
</comment>
<keyword evidence="3 6" id="KW-0812">Transmembrane</keyword>
<feature type="transmembrane region" description="Helical" evidence="6">
    <location>
        <begin position="52"/>
        <end position="72"/>
    </location>
</feature>
<organism evidence="7 8">
    <name type="scientific">Ligilactobacillus faecis</name>
    <dbReference type="NCBI Taxonomy" id="762833"/>
    <lineage>
        <taxon>Bacteria</taxon>
        <taxon>Bacillati</taxon>
        <taxon>Bacillota</taxon>
        <taxon>Bacilli</taxon>
        <taxon>Lactobacillales</taxon>
        <taxon>Lactobacillaceae</taxon>
        <taxon>Ligilactobacillus</taxon>
    </lineage>
</organism>
<reference evidence="7 8" key="1">
    <citation type="submission" date="2024-03" db="EMBL/GenBank/DDBJ databases">
        <title>Mouse gut bacterial collection (mGBC) of GemPharmatech.</title>
        <authorList>
            <person name="He Y."/>
            <person name="Dong L."/>
            <person name="Wu D."/>
            <person name="Gao X."/>
            <person name="Lin Z."/>
        </authorList>
    </citation>
    <scope>NUCLEOTIDE SEQUENCE [LARGE SCALE GENOMIC DNA]</scope>
    <source>
        <strain evidence="7 8">15-30</strain>
    </source>
</reference>
<keyword evidence="8" id="KW-1185">Reference proteome</keyword>
<sequence>MMSTRTNNAIKNISYNIGYQLLMLVLGFVNRTIFLYFLNVEYLGIQAVFKDILTLLSMADLGLITAMTYSFYKPLAEKNETYISGLVHFYKKVCNVIALVIFLGGLGLIPFLKYVVNLKTDLPHLTLYYLLYLLNTVASYIVVYKTTVLVADQKGYITAKYGSIFNILQNIVLCLFLWLTHNFLVYLIIQVFFTYIYNFVVSAIASKEYPYINEKVSLAKDDIRGLFDNIKAVFVYKTSNVLINATDSTLISIIVGTIVVGFYSNYMLVVSKAISLLTTVFNSLTASLGNLIVEEGKAKRYEVFQILQTICSGLSVIVVTLMFFLLQDFIRLWLGKAYLLDTLVLYAIIINLYFSVILLPVWVYREATGLYKQIKYVMLGTAGANLLLSIILGHFIGLPGILFGTVLAKLLTYVWYEPILLFKQFFGHSSRSYFLELLKNIALILVLFLLGSLLSRFLFVTGYLSFICKAFLLLVLSVSCVYIFYRKSTGLRFVKAKFGL</sequence>
<feature type="transmembrane region" description="Helical" evidence="6">
    <location>
        <begin position="303"/>
        <end position="324"/>
    </location>
</feature>
<feature type="transmembrane region" description="Helical" evidence="6">
    <location>
        <begin position="156"/>
        <end position="178"/>
    </location>
</feature>
<feature type="transmembrane region" description="Helical" evidence="6">
    <location>
        <begin position="344"/>
        <end position="364"/>
    </location>
</feature>
<evidence type="ECO:0000256" key="5">
    <source>
        <dbReference type="ARBA" id="ARBA00023136"/>
    </source>
</evidence>
<dbReference type="PANTHER" id="PTHR30250:SF26">
    <property type="entry name" value="PSMA PROTEIN"/>
    <property type="match status" value="1"/>
</dbReference>
<evidence type="ECO:0000256" key="6">
    <source>
        <dbReference type="SAM" id="Phobius"/>
    </source>
</evidence>
<feature type="transmembrane region" description="Helical" evidence="6">
    <location>
        <begin position="184"/>
        <end position="205"/>
    </location>
</feature>
<gene>
    <name evidence="7" type="ORF">AALT52_07275</name>
</gene>
<evidence type="ECO:0000256" key="1">
    <source>
        <dbReference type="ARBA" id="ARBA00004651"/>
    </source>
</evidence>
<name>A0ABV4DU79_9LACO</name>
<feature type="transmembrane region" description="Helical" evidence="6">
    <location>
        <begin position="127"/>
        <end position="144"/>
    </location>
</feature>
<feature type="transmembrane region" description="Helical" evidence="6">
    <location>
        <begin position="241"/>
        <end position="263"/>
    </location>
</feature>
<dbReference type="Proteomes" id="UP001565236">
    <property type="component" value="Unassembled WGS sequence"/>
</dbReference>
<feature type="transmembrane region" description="Helical" evidence="6">
    <location>
        <begin position="269"/>
        <end position="291"/>
    </location>
</feature>
<evidence type="ECO:0000256" key="4">
    <source>
        <dbReference type="ARBA" id="ARBA00022989"/>
    </source>
</evidence>
<feature type="transmembrane region" description="Helical" evidence="6">
    <location>
        <begin position="437"/>
        <end position="457"/>
    </location>
</feature>
<dbReference type="PANTHER" id="PTHR30250">
    <property type="entry name" value="PST FAMILY PREDICTED COLANIC ACID TRANSPORTER"/>
    <property type="match status" value="1"/>
</dbReference>
<proteinExistence type="predicted"/>
<evidence type="ECO:0000313" key="8">
    <source>
        <dbReference type="Proteomes" id="UP001565236"/>
    </source>
</evidence>
<evidence type="ECO:0000256" key="3">
    <source>
        <dbReference type="ARBA" id="ARBA00022692"/>
    </source>
</evidence>
<dbReference type="InterPro" id="IPR050833">
    <property type="entry name" value="Poly_Biosynth_Transport"/>
</dbReference>